<dbReference type="PANTHER" id="PTHR37610:SF97">
    <property type="entry name" value="RETROTRANSPOSON GAG DOMAIN-CONTAINING PROTEIN"/>
    <property type="match status" value="1"/>
</dbReference>
<dbReference type="PANTHER" id="PTHR37610">
    <property type="entry name" value="CCHC-TYPE DOMAIN-CONTAINING PROTEIN"/>
    <property type="match status" value="1"/>
</dbReference>
<dbReference type="Proteomes" id="UP001152484">
    <property type="component" value="Unassembled WGS sequence"/>
</dbReference>
<organism evidence="1 2">
    <name type="scientific">Cuscuta europaea</name>
    <name type="common">European dodder</name>
    <dbReference type="NCBI Taxonomy" id="41803"/>
    <lineage>
        <taxon>Eukaryota</taxon>
        <taxon>Viridiplantae</taxon>
        <taxon>Streptophyta</taxon>
        <taxon>Embryophyta</taxon>
        <taxon>Tracheophyta</taxon>
        <taxon>Spermatophyta</taxon>
        <taxon>Magnoliopsida</taxon>
        <taxon>eudicotyledons</taxon>
        <taxon>Gunneridae</taxon>
        <taxon>Pentapetalae</taxon>
        <taxon>asterids</taxon>
        <taxon>lamiids</taxon>
        <taxon>Solanales</taxon>
        <taxon>Convolvulaceae</taxon>
        <taxon>Cuscuteae</taxon>
        <taxon>Cuscuta</taxon>
        <taxon>Cuscuta subgen. Cuscuta</taxon>
    </lineage>
</organism>
<evidence type="ECO:0000313" key="2">
    <source>
        <dbReference type="Proteomes" id="UP001152484"/>
    </source>
</evidence>
<evidence type="ECO:0008006" key="3">
    <source>
        <dbReference type="Google" id="ProtNLM"/>
    </source>
</evidence>
<dbReference type="AlphaFoldDB" id="A0A9P0YQ07"/>
<comment type="caution">
    <text evidence="1">The sequence shown here is derived from an EMBL/GenBank/DDBJ whole genome shotgun (WGS) entry which is preliminary data.</text>
</comment>
<name>A0A9P0YQ07_CUSEU</name>
<dbReference type="EMBL" id="CAMAPE010000006">
    <property type="protein sequence ID" value="CAH9071209.1"/>
    <property type="molecule type" value="Genomic_DNA"/>
</dbReference>
<sequence length="136" mass="16169">MVQYLNQSSMMRIMKFWERCDLMVQLWILNSSTKEVPQCILYEETVALMWSTLNERFFQGNLLRIFYPQKQIYATIQGNLNVTDYYNKLVSLWKELNQYNPFITSTCGVVKGCKCDFLKILLEREEILCDTAPERP</sequence>
<protein>
    <recommendedName>
        <fullName evidence="3">Retrotransposon gag domain-containing protein</fullName>
    </recommendedName>
</protein>
<gene>
    <name evidence="1" type="ORF">CEURO_LOCUS3943</name>
</gene>
<dbReference type="OrthoDB" id="1302035at2759"/>
<accession>A0A9P0YQ07</accession>
<reference evidence="1" key="1">
    <citation type="submission" date="2022-07" db="EMBL/GenBank/DDBJ databases">
        <authorList>
            <person name="Macas J."/>
            <person name="Novak P."/>
            <person name="Neumann P."/>
        </authorList>
    </citation>
    <scope>NUCLEOTIDE SEQUENCE</scope>
</reference>
<keyword evidence="2" id="KW-1185">Reference proteome</keyword>
<proteinExistence type="predicted"/>
<evidence type="ECO:0000313" key="1">
    <source>
        <dbReference type="EMBL" id="CAH9071209.1"/>
    </source>
</evidence>